<dbReference type="AlphaFoldDB" id="A0A2V5JU10"/>
<dbReference type="PANTHER" id="PTHR11606">
    <property type="entry name" value="GLUTAMATE DEHYDROGENASE"/>
    <property type="match status" value="1"/>
</dbReference>
<keyword evidence="12" id="KW-1185">Reference proteome</keyword>
<feature type="binding site" evidence="7">
    <location>
        <position position="353"/>
    </location>
    <ligand>
        <name>substrate</name>
    </ligand>
</feature>
<dbReference type="Proteomes" id="UP000247476">
    <property type="component" value="Unassembled WGS sequence"/>
</dbReference>
<feature type="binding site" evidence="7">
    <location>
        <position position="75"/>
    </location>
    <ligand>
        <name>substrate</name>
    </ligand>
</feature>
<feature type="binding site" evidence="7">
    <location>
        <position position="226"/>
    </location>
    <ligand>
        <name>NAD(+)</name>
        <dbReference type="ChEBI" id="CHEBI:57540"/>
    </ligand>
</feature>
<comment type="similarity">
    <text evidence="1 5 9">Belongs to the Glu/Leu/Phe/Val dehydrogenases family.</text>
</comment>
<evidence type="ECO:0000256" key="6">
    <source>
        <dbReference type="PIRSR" id="PIRSR000185-1"/>
    </source>
</evidence>
<keyword evidence="4 7" id="KW-0520">NAD</keyword>
<dbReference type="GO" id="GO:0004352">
    <property type="term" value="F:glutamate dehydrogenase (NAD+) activity"/>
    <property type="evidence" value="ECO:0007669"/>
    <property type="project" value="TreeGrafter"/>
</dbReference>
<dbReference type="PANTHER" id="PTHR11606:SF13">
    <property type="entry name" value="GLUTAMATE DEHYDROGENASE 1, MITOCHONDRIAL"/>
    <property type="match status" value="1"/>
</dbReference>
<evidence type="ECO:0000259" key="10">
    <source>
        <dbReference type="SMART" id="SM00839"/>
    </source>
</evidence>
<keyword evidence="3 5" id="KW-0560">Oxidoreductase</keyword>
<evidence type="ECO:0000313" key="12">
    <source>
        <dbReference type="Proteomes" id="UP000247476"/>
    </source>
</evidence>
<dbReference type="InterPro" id="IPR006096">
    <property type="entry name" value="Glu/Leu/Phe/Val/Trp_DH_C"/>
</dbReference>
<dbReference type="InterPro" id="IPR046346">
    <property type="entry name" value="Aminoacid_DH-like_N_sf"/>
</dbReference>
<feature type="site" description="Important for catalysis" evidence="8">
    <location>
        <position position="151"/>
    </location>
</feature>
<dbReference type="FunFam" id="3.40.50.10860:FF:000008">
    <property type="entry name" value="Glutamate dehydrogenase"/>
    <property type="match status" value="1"/>
</dbReference>
<protein>
    <recommendedName>
        <fullName evidence="2 5">Glutamate dehydrogenase</fullName>
    </recommendedName>
</protein>
<feature type="domain" description="Glutamate/phenylalanine/leucine/valine/L-tryptophan dehydrogenase C-terminal" evidence="10">
    <location>
        <begin position="188"/>
        <end position="417"/>
    </location>
</feature>
<gene>
    <name evidence="11" type="ORF">DLM86_31015</name>
</gene>
<dbReference type="EMBL" id="QJVJ01000023">
    <property type="protein sequence ID" value="PYI50085.1"/>
    <property type="molecule type" value="Genomic_DNA"/>
</dbReference>
<feature type="binding site" evidence="7">
    <location>
        <position position="195"/>
    </location>
    <ligand>
        <name>NAD(+)</name>
        <dbReference type="ChEBI" id="CHEBI:57540"/>
    </ligand>
</feature>
<evidence type="ECO:0000256" key="1">
    <source>
        <dbReference type="ARBA" id="ARBA00006382"/>
    </source>
</evidence>
<dbReference type="InterPro" id="IPR006095">
    <property type="entry name" value="Glu/Leu/Phe/Val/Trp_DH"/>
</dbReference>
<keyword evidence="7" id="KW-0547">Nucleotide-binding</keyword>
<dbReference type="InterPro" id="IPR033922">
    <property type="entry name" value="NAD_bind_Glu_DH"/>
</dbReference>
<feature type="binding site" evidence="7">
    <location>
        <position position="99"/>
    </location>
    <ligand>
        <name>substrate</name>
    </ligand>
</feature>
<evidence type="ECO:0000256" key="5">
    <source>
        <dbReference type="PIRNR" id="PIRNR000185"/>
    </source>
</evidence>
<dbReference type="SUPFAM" id="SSF53223">
    <property type="entry name" value="Aminoacid dehydrogenase-like, N-terminal domain"/>
    <property type="match status" value="1"/>
</dbReference>
<evidence type="ECO:0000256" key="9">
    <source>
        <dbReference type="RuleBase" id="RU004417"/>
    </source>
</evidence>
<evidence type="ECO:0000256" key="7">
    <source>
        <dbReference type="PIRSR" id="PIRSR000185-2"/>
    </source>
</evidence>
<evidence type="ECO:0000313" key="11">
    <source>
        <dbReference type="EMBL" id="PYI50085.1"/>
    </source>
</evidence>
<dbReference type="PRINTS" id="PR00082">
    <property type="entry name" value="GLFDHDRGNASE"/>
</dbReference>
<feature type="active site" description="Proton donor" evidence="6">
    <location>
        <position position="111"/>
    </location>
</feature>
<dbReference type="InterPro" id="IPR036291">
    <property type="entry name" value="NAD(P)-bd_dom_sf"/>
</dbReference>
<evidence type="ECO:0000256" key="3">
    <source>
        <dbReference type="ARBA" id="ARBA00023002"/>
    </source>
</evidence>
<dbReference type="GO" id="GO:0006538">
    <property type="term" value="P:L-glutamate catabolic process"/>
    <property type="evidence" value="ECO:0007669"/>
    <property type="project" value="TreeGrafter"/>
</dbReference>
<dbReference type="Gene3D" id="3.40.50.720">
    <property type="entry name" value="NAD(P)-binding Rossmann-like Domain"/>
    <property type="match status" value="1"/>
</dbReference>
<dbReference type="OrthoDB" id="9803297at2"/>
<dbReference type="SMART" id="SM00839">
    <property type="entry name" value="ELFV_dehydrog"/>
    <property type="match status" value="1"/>
</dbReference>
<dbReference type="Gene3D" id="3.40.50.10860">
    <property type="entry name" value="Leucine Dehydrogenase, chain A, domain 1"/>
    <property type="match status" value="1"/>
</dbReference>
<dbReference type="GO" id="GO:0000166">
    <property type="term" value="F:nucleotide binding"/>
    <property type="evidence" value="ECO:0007669"/>
    <property type="project" value="UniProtKB-KW"/>
</dbReference>
<dbReference type="PIRSF" id="PIRSF000185">
    <property type="entry name" value="Glu_DH"/>
    <property type="match status" value="1"/>
</dbReference>
<dbReference type="InterPro" id="IPR014362">
    <property type="entry name" value="Glu_DH"/>
</dbReference>
<dbReference type="InterPro" id="IPR006097">
    <property type="entry name" value="Glu/Leu/Phe/Val/Trp_DH_dimer"/>
</dbReference>
<evidence type="ECO:0000256" key="8">
    <source>
        <dbReference type="PIRSR" id="PIRSR000185-3"/>
    </source>
</evidence>
<sequence length="419" mass="45900">MGANQPPLSEGVLESTQKVVHEALERLGYGEGYFELLKEPLRLLTVRIPVRMDDGQVKVFTGYRAQHTDAVGPTKGGIRFHPSVTAEEVSALSLWMTLKCGIFDLPYGGGKGGIICDPRTMSLGEVERLARGYVRAISQIVGPNKDIPAPDVYTNAQIMAWMLDEYSRIREYDSPGFITGKPLVLGGSQGREKATSFGVAISIREAAKLQGLNIQGLKVCIQGFGNVGSHLAEILDQWGATIVGISDVHGGIFDEKGLDVPYLLDRRDSFGSVTNLFSKRLSNAEFLMQPCDVLVPAALENQITNENVGDIRAKMIVEAANGPTSLEASEKLHERGVLVVPDVLANAGGVTVSYFEWVQNNQGYYWTEEEVNRKLEDKMVEAVHKVLNMAKSRSITPRLAAYMVGVQKYAEASRLRGWV</sequence>
<proteinExistence type="inferred from homology"/>
<evidence type="ECO:0000256" key="4">
    <source>
        <dbReference type="ARBA" id="ARBA00023027"/>
    </source>
</evidence>
<dbReference type="CDD" id="cd01076">
    <property type="entry name" value="NAD_bind_1_Glu_DH"/>
    <property type="match status" value="1"/>
</dbReference>
<evidence type="ECO:0000256" key="2">
    <source>
        <dbReference type="ARBA" id="ARBA00012896"/>
    </source>
</evidence>
<name>A0A2V5JU10_9BACL</name>
<reference evidence="11 12" key="1">
    <citation type="submission" date="2018-05" db="EMBL/GenBank/DDBJ databases">
        <title>Paenibacillus flagellatus sp. nov., isolated from selenium mineral soil.</title>
        <authorList>
            <person name="Dai X."/>
        </authorList>
    </citation>
    <scope>NUCLEOTIDE SEQUENCE [LARGE SCALE GENOMIC DNA]</scope>
    <source>
        <strain evidence="11 12">DXL2</strain>
    </source>
</reference>
<accession>A0A2V5JU10</accession>
<dbReference type="Pfam" id="PF02812">
    <property type="entry name" value="ELFV_dehydrog_N"/>
    <property type="match status" value="1"/>
</dbReference>
<dbReference type="PROSITE" id="PS00074">
    <property type="entry name" value="GLFV_DEHYDROGENASE"/>
    <property type="match status" value="1"/>
</dbReference>
<organism evidence="11 12">
    <name type="scientific">Paenibacillus flagellatus</name>
    <dbReference type="NCBI Taxonomy" id="2211139"/>
    <lineage>
        <taxon>Bacteria</taxon>
        <taxon>Bacillati</taxon>
        <taxon>Bacillota</taxon>
        <taxon>Bacilli</taxon>
        <taxon>Bacillales</taxon>
        <taxon>Paenibacillaceae</taxon>
        <taxon>Paenibacillus</taxon>
    </lineage>
</organism>
<comment type="caution">
    <text evidence="11">The sequence shown here is derived from an EMBL/GenBank/DDBJ whole genome shotgun (WGS) entry which is preliminary data.</text>
</comment>
<dbReference type="InterPro" id="IPR033524">
    <property type="entry name" value="Glu/Leu/Phe/Val_DH_AS"/>
</dbReference>
<dbReference type="SUPFAM" id="SSF51735">
    <property type="entry name" value="NAD(P)-binding Rossmann-fold domains"/>
    <property type="match status" value="1"/>
</dbReference>
<dbReference type="Pfam" id="PF00208">
    <property type="entry name" value="ELFV_dehydrog"/>
    <property type="match status" value="1"/>
</dbReference>